<feature type="compositionally biased region" description="Basic and acidic residues" evidence="5">
    <location>
        <begin position="1"/>
        <end position="11"/>
    </location>
</feature>
<evidence type="ECO:0000256" key="1">
    <source>
        <dbReference type="ARBA" id="ARBA00001096"/>
    </source>
</evidence>
<dbReference type="PANTHER" id="PTHR11122:SF13">
    <property type="entry name" value="GLUCOSE-6-PHOSPHATE 1-EPIMERASE"/>
    <property type="match status" value="1"/>
</dbReference>
<comment type="caution">
    <text evidence="6">The sequence shown here is derived from an EMBL/GenBank/DDBJ whole genome shotgun (WGS) entry which is preliminary data.</text>
</comment>
<comment type="similarity">
    <text evidence="2">Belongs to the glucose-6-phosphate 1-epimerase family.</text>
</comment>
<dbReference type="SUPFAM" id="SSF74650">
    <property type="entry name" value="Galactose mutarotase-like"/>
    <property type="match status" value="1"/>
</dbReference>
<dbReference type="EMBL" id="SOFL01000044">
    <property type="protein sequence ID" value="TFB99569.1"/>
    <property type="molecule type" value="Genomic_DNA"/>
</dbReference>
<dbReference type="OrthoDB" id="9790727at2"/>
<evidence type="ECO:0000313" key="6">
    <source>
        <dbReference type="EMBL" id="TFB99569.1"/>
    </source>
</evidence>
<proteinExistence type="inferred from homology"/>
<feature type="region of interest" description="Disordered" evidence="5">
    <location>
        <begin position="1"/>
        <end position="34"/>
    </location>
</feature>
<comment type="catalytic activity">
    <reaction evidence="1">
        <text>alpha-D-glucose 6-phosphate = beta-D-glucose 6-phosphate</text>
        <dbReference type="Rhea" id="RHEA:16249"/>
        <dbReference type="ChEBI" id="CHEBI:58225"/>
        <dbReference type="ChEBI" id="CHEBI:58247"/>
        <dbReference type="EC" id="5.1.3.15"/>
    </reaction>
</comment>
<reference evidence="6 7" key="1">
    <citation type="submission" date="2019-03" db="EMBL/GenBank/DDBJ databases">
        <title>Genomics of glacier-inhabiting Cryobacterium strains.</title>
        <authorList>
            <person name="Liu Q."/>
            <person name="Xin Y.-H."/>
        </authorList>
    </citation>
    <scope>NUCLEOTIDE SEQUENCE [LARGE SCALE GENOMIC DNA]</scope>
    <source>
        <strain evidence="6 7">RHLS22-1</strain>
    </source>
</reference>
<evidence type="ECO:0000256" key="3">
    <source>
        <dbReference type="ARBA" id="ARBA00012083"/>
    </source>
</evidence>
<dbReference type="Pfam" id="PF01263">
    <property type="entry name" value="Aldose_epim"/>
    <property type="match status" value="1"/>
</dbReference>
<dbReference type="InterPro" id="IPR008183">
    <property type="entry name" value="Aldose_1/G6P_1-epimerase"/>
</dbReference>
<accession>A0A4R8W069</accession>
<keyword evidence="7" id="KW-1185">Reference proteome</keyword>
<dbReference type="CDD" id="cd09020">
    <property type="entry name" value="D-hex-6-P-epi_like"/>
    <property type="match status" value="1"/>
</dbReference>
<dbReference type="InterPro" id="IPR011013">
    <property type="entry name" value="Gal_mutarotase_sf_dom"/>
</dbReference>
<dbReference type="AlphaFoldDB" id="A0A4R8W069"/>
<dbReference type="Gene3D" id="2.70.98.10">
    <property type="match status" value="1"/>
</dbReference>
<dbReference type="InterPro" id="IPR025532">
    <property type="entry name" value="G6P_1-epimerase"/>
</dbReference>
<evidence type="ECO:0000256" key="5">
    <source>
        <dbReference type="SAM" id="MobiDB-lite"/>
    </source>
</evidence>
<name>A0A4R8W069_9MICO</name>
<dbReference type="GO" id="GO:0030246">
    <property type="term" value="F:carbohydrate binding"/>
    <property type="evidence" value="ECO:0007669"/>
    <property type="project" value="InterPro"/>
</dbReference>
<dbReference type="EC" id="5.1.3.15" evidence="3"/>
<evidence type="ECO:0000313" key="7">
    <source>
        <dbReference type="Proteomes" id="UP000297907"/>
    </source>
</evidence>
<evidence type="ECO:0000256" key="4">
    <source>
        <dbReference type="ARBA" id="ARBA00023235"/>
    </source>
</evidence>
<dbReference type="Proteomes" id="UP000297907">
    <property type="component" value="Unassembled WGS sequence"/>
</dbReference>
<dbReference type="InterPro" id="IPR014718">
    <property type="entry name" value="GH-type_carb-bd"/>
</dbReference>
<keyword evidence="4" id="KW-0413">Isomerase</keyword>
<organism evidence="6 7">
    <name type="scientific">Cryobacterium adonitolivorans</name>
    <dbReference type="NCBI Taxonomy" id="1259189"/>
    <lineage>
        <taxon>Bacteria</taxon>
        <taxon>Bacillati</taxon>
        <taxon>Actinomycetota</taxon>
        <taxon>Actinomycetes</taxon>
        <taxon>Micrococcales</taxon>
        <taxon>Microbacteriaceae</taxon>
        <taxon>Cryobacterium</taxon>
    </lineage>
</organism>
<gene>
    <name evidence="6" type="ORF">E3O42_13535</name>
</gene>
<evidence type="ECO:0000256" key="2">
    <source>
        <dbReference type="ARBA" id="ARBA00005866"/>
    </source>
</evidence>
<protein>
    <recommendedName>
        <fullName evidence="3">glucose-6-phosphate 1-epimerase</fullName>
        <ecNumber evidence="3">5.1.3.15</ecNumber>
    </recommendedName>
</protein>
<dbReference type="PANTHER" id="PTHR11122">
    <property type="entry name" value="APOSPORY-ASSOCIATED PROTEIN C-RELATED"/>
    <property type="match status" value="1"/>
</dbReference>
<dbReference type="GO" id="GO:0047938">
    <property type="term" value="F:glucose-6-phosphate 1-epimerase activity"/>
    <property type="evidence" value="ECO:0007669"/>
    <property type="project" value="UniProtKB-EC"/>
</dbReference>
<dbReference type="GO" id="GO:0005975">
    <property type="term" value="P:carbohydrate metabolic process"/>
    <property type="evidence" value="ECO:0007669"/>
    <property type="project" value="InterPro"/>
</dbReference>
<sequence>MVHWGARRETRGGPFRRSRGDTTSLQTEPPGRFSLPVVNPTAARGPGFLGWEHAPSTTEVIMSAINPQMPELPSSVELGMGQGGLAVARVFAPTGTAEIYLRGAHVSAWAPTGGRSVIWMSAKSEYVSGVPLRGGVPICFPWFAAHPTDATAPSHGFARLADWRLTEAREAGDDVVLVFVLTDTEATRASAWPHRFEARYTVTVGAQLSLSLQVTNRDNVQLSFEQALHTYLDVADIRQTEVSGLEGAPFTDRLTGARPAESEPVRFGAETDRIYLNSTAATTVTDAATGREITVTKQGSASTVVWNPWIDKAAAMADFGDAEYTGMVCVETCNIRDNAITLTPGASHEMSVRYSVA</sequence>